<gene>
    <name evidence="3" type="ORF">YM304_18280</name>
</gene>
<sequence length="269" mass="29164">MTRRHVVASGVAVVGAVIAGAGARATTRPAPRLSRAGTRARVDQPAVRNGAPIGATGWSRSLLGTSVEGRPIERWDALPDHLPTSSLRRVVVICGIHGDERAADVLAERFGRVEVPADLHLTIIPRLNPDGWEAGTRNNANDIDLNRNFPWRFFDPEGGVEANSEPETQAITRMITDERPDLTIWVHQPLGYTVSMPNTPAWWSALWSETVGLDHRDLVLVGGGGESWSAQVVGCRSILIEGRPDMSSDEVDAHGRALERLLPHVVTIG</sequence>
<dbReference type="PROSITE" id="PS52035">
    <property type="entry name" value="PEPTIDASE_M14"/>
    <property type="match status" value="1"/>
</dbReference>
<feature type="domain" description="Peptidase M14" evidence="2">
    <location>
        <begin position="28"/>
        <end position="269"/>
    </location>
</feature>
<dbReference type="SMART" id="SM00631">
    <property type="entry name" value="Zn_pept"/>
    <property type="match status" value="1"/>
</dbReference>
<keyword evidence="4" id="KW-1185">Reference proteome</keyword>
<dbReference type="AlphaFoldDB" id="A0A6C7E7X2"/>
<comment type="caution">
    <text evidence="1">Lacks conserved residue(s) required for the propagation of feature annotation.</text>
</comment>
<dbReference type="OrthoDB" id="5240362at2"/>
<organism evidence="3 4">
    <name type="scientific">Ilumatobacter coccineus (strain NBRC 103263 / KCTC 29153 / YM16-304)</name>
    <dbReference type="NCBI Taxonomy" id="1313172"/>
    <lineage>
        <taxon>Bacteria</taxon>
        <taxon>Bacillati</taxon>
        <taxon>Actinomycetota</taxon>
        <taxon>Acidimicrobiia</taxon>
        <taxon>Acidimicrobiales</taxon>
        <taxon>Ilumatobacteraceae</taxon>
        <taxon>Ilumatobacter</taxon>
    </lineage>
</organism>
<dbReference type="GO" id="GO:0008270">
    <property type="term" value="F:zinc ion binding"/>
    <property type="evidence" value="ECO:0007669"/>
    <property type="project" value="InterPro"/>
</dbReference>
<dbReference type="GO" id="GO:0004181">
    <property type="term" value="F:metallocarboxypeptidase activity"/>
    <property type="evidence" value="ECO:0007669"/>
    <property type="project" value="InterPro"/>
</dbReference>
<evidence type="ECO:0000259" key="2">
    <source>
        <dbReference type="PROSITE" id="PS52035"/>
    </source>
</evidence>
<dbReference type="GO" id="GO:0006508">
    <property type="term" value="P:proteolysis"/>
    <property type="evidence" value="ECO:0007669"/>
    <property type="project" value="InterPro"/>
</dbReference>
<reference evidence="3 4" key="1">
    <citation type="journal article" date="2013" name="Int. J. Syst. Evol. Microbiol.">
        <title>Ilumatobacter nonamiense sp. nov. and Ilumatobacter coccineum sp. nov., isolated from seashore sand.</title>
        <authorList>
            <person name="Matsumoto A."/>
            <person name="Kasai H."/>
            <person name="Matsuo Y."/>
            <person name="Shizuri Y."/>
            <person name="Ichikawa N."/>
            <person name="Fujita N."/>
            <person name="Omura S."/>
            <person name="Takahashi Y."/>
        </authorList>
    </citation>
    <scope>NUCLEOTIDE SEQUENCE [LARGE SCALE GENOMIC DNA]</scope>
    <source>
        <strain evidence="4">NBRC 103263 / KCTC 29153 / YM16-304</strain>
    </source>
</reference>
<dbReference type="KEGG" id="aym:YM304_18280"/>
<dbReference type="Gene3D" id="3.40.630.10">
    <property type="entry name" value="Zn peptidases"/>
    <property type="match status" value="1"/>
</dbReference>
<dbReference type="Proteomes" id="UP000011863">
    <property type="component" value="Chromosome"/>
</dbReference>
<evidence type="ECO:0000256" key="1">
    <source>
        <dbReference type="PROSITE-ProRule" id="PRU01379"/>
    </source>
</evidence>
<proteinExistence type="inferred from homology"/>
<evidence type="ECO:0000313" key="3">
    <source>
        <dbReference type="EMBL" id="BAN02142.1"/>
    </source>
</evidence>
<dbReference type="EMBL" id="AP012057">
    <property type="protein sequence ID" value="BAN02142.1"/>
    <property type="molecule type" value="Genomic_DNA"/>
</dbReference>
<accession>A0A6C7E7X2</accession>
<protein>
    <submittedName>
        <fullName evidence="3">Peptidase M14 family protein</fullName>
    </submittedName>
</protein>
<evidence type="ECO:0000313" key="4">
    <source>
        <dbReference type="Proteomes" id="UP000011863"/>
    </source>
</evidence>
<dbReference type="InterPro" id="IPR000834">
    <property type="entry name" value="Peptidase_M14"/>
</dbReference>
<dbReference type="SUPFAM" id="SSF53187">
    <property type="entry name" value="Zn-dependent exopeptidases"/>
    <property type="match status" value="1"/>
</dbReference>
<name>A0A6C7E7X2_ILUCY</name>
<dbReference type="RefSeq" id="WP_015441389.1">
    <property type="nucleotide sequence ID" value="NC_020520.1"/>
</dbReference>
<dbReference type="Pfam" id="PF00246">
    <property type="entry name" value="Peptidase_M14"/>
    <property type="match status" value="1"/>
</dbReference>
<comment type="similarity">
    <text evidence="1">Belongs to the peptidase M14 family.</text>
</comment>